<dbReference type="OrthoDB" id="5292919at2"/>
<reference evidence="11" key="1">
    <citation type="submission" date="2017-04" db="EMBL/GenBank/DDBJ databases">
        <authorList>
            <person name="Varghese N."/>
            <person name="Submissions S."/>
        </authorList>
    </citation>
    <scope>NUCLEOTIDE SEQUENCE [LARGE SCALE GENOMIC DNA]</scope>
    <source>
        <strain evidence="11">RKEM611</strain>
    </source>
</reference>
<evidence type="ECO:0000256" key="5">
    <source>
        <dbReference type="ARBA" id="ARBA00023163"/>
    </source>
</evidence>
<dbReference type="PROSITE" id="PS50045">
    <property type="entry name" value="SIGMA54_INTERACT_4"/>
    <property type="match status" value="1"/>
</dbReference>
<keyword evidence="2" id="KW-0067">ATP-binding</keyword>
<dbReference type="Pfam" id="PF00072">
    <property type="entry name" value="Response_reg"/>
    <property type="match status" value="1"/>
</dbReference>
<evidence type="ECO:0000313" key="10">
    <source>
        <dbReference type="EMBL" id="SMF71222.1"/>
    </source>
</evidence>
<feature type="domain" description="Sigma-54 factor interaction" evidence="8">
    <location>
        <begin position="156"/>
        <end position="385"/>
    </location>
</feature>
<keyword evidence="3" id="KW-0805">Transcription regulation</keyword>
<dbReference type="PANTHER" id="PTHR32071">
    <property type="entry name" value="TRANSCRIPTIONAL REGULATORY PROTEIN"/>
    <property type="match status" value="1"/>
</dbReference>
<dbReference type="SUPFAM" id="SSF52172">
    <property type="entry name" value="CheY-like"/>
    <property type="match status" value="1"/>
</dbReference>
<dbReference type="CDD" id="cd00009">
    <property type="entry name" value="AAA"/>
    <property type="match status" value="1"/>
</dbReference>
<keyword evidence="11" id="KW-1185">Reference proteome</keyword>
<dbReference type="InterPro" id="IPR025943">
    <property type="entry name" value="Sigma_54_int_dom_ATP-bd_2"/>
</dbReference>
<evidence type="ECO:0000256" key="7">
    <source>
        <dbReference type="SAM" id="MobiDB-lite"/>
    </source>
</evidence>
<dbReference type="Pfam" id="PF00158">
    <property type="entry name" value="Sigma54_activat"/>
    <property type="match status" value="1"/>
</dbReference>
<dbReference type="GO" id="GO:0006355">
    <property type="term" value="P:regulation of DNA-templated transcription"/>
    <property type="evidence" value="ECO:0007669"/>
    <property type="project" value="InterPro"/>
</dbReference>
<dbReference type="STRING" id="1513793.SAMN06296036_12653"/>
<feature type="domain" description="Response regulatory" evidence="9">
    <location>
        <begin position="14"/>
        <end position="134"/>
    </location>
</feature>
<dbReference type="InterPro" id="IPR001789">
    <property type="entry name" value="Sig_transdc_resp-reg_receiver"/>
</dbReference>
<feature type="region of interest" description="Disordered" evidence="7">
    <location>
        <begin position="403"/>
        <end position="428"/>
    </location>
</feature>
<evidence type="ECO:0000256" key="6">
    <source>
        <dbReference type="PROSITE-ProRule" id="PRU00169"/>
    </source>
</evidence>
<name>A0A1Y6CJY9_9BACT</name>
<dbReference type="InterPro" id="IPR027417">
    <property type="entry name" value="P-loop_NTPase"/>
</dbReference>
<dbReference type="PROSITE" id="PS00688">
    <property type="entry name" value="SIGMA54_INTERACT_3"/>
    <property type="match status" value="1"/>
</dbReference>
<dbReference type="Pfam" id="PF25601">
    <property type="entry name" value="AAA_lid_14"/>
    <property type="match status" value="1"/>
</dbReference>
<dbReference type="PRINTS" id="PR01590">
    <property type="entry name" value="HTHFIS"/>
</dbReference>
<dbReference type="InterPro" id="IPR002197">
    <property type="entry name" value="HTH_Fis"/>
</dbReference>
<evidence type="ECO:0000256" key="1">
    <source>
        <dbReference type="ARBA" id="ARBA00022741"/>
    </source>
</evidence>
<dbReference type="InterPro" id="IPR003593">
    <property type="entry name" value="AAA+_ATPase"/>
</dbReference>
<evidence type="ECO:0000259" key="8">
    <source>
        <dbReference type="PROSITE" id="PS50045"/>
    </source>
</evidence>
<dbReference type="Gene3D" id="3.40.50.2300">
    <property type="match status" value="1"/>
</dbReference>
<dbReference type="EMBL" id="FWZT01000026">
    <property type="protein sequence ID" value="SMF71222.1"/>
    <property type="molecule type" value="Genomic_DNA"/>
</dbReference>
<dbReference type="SUPFAM" id="SSF52540">
    <property type="entry name" value="P-loop containing nucleoside triphosphate hydrolases"/>
    <property type="match status" value="1"/>
</dbReference>
<evidence type="ECO:0000256" key="2">
    <source>
        <dbReference type="ARBA" id="ARBA00022840"/>
    </source>
</evidence>
<accession>A0A1Y6CJY9</accession>
<dbReference type="Gene3D" id="3.40.50.300">
    <property type="entry name" value="P-loop containing nucleotide triphosphate hydrolases"/>
    <property type="match status" value="1"/>
</dbReference>
<dbReference type="InterPro" id="IPR025944">
    <property type="entry name" value="Sigma_54_int_dom_CS"/>
</dbReference>
<dbReference type="InterPro" id="IPR009057">
    <property type="entry name" value="Homeodomain-like_sf"/>
</dbReference>
<dbReference type="GO" id="GO:0043565">
    <property type="term" value="F:sequence-specific DNA binding"/>
    <property type="evidence" value="ECO:0007669"/>
    <property type="project" value="InterPro"/>
</dbReference>
<evidence type="ECO:0000313" key="11">
    <source>
        <dbReference type="Proteomes" id="UP000192907"/>
    </source>
</evidence>
<keyword evidence="4" id="KW-0238">DNA-binding</keyword>
<dbReference type="SMART" id="SM00382">
    <property type="entry name" value="AAA"/>
    <property type="match status" value="1"/>
</dbReference>
<dbReference type="Gene3D" id="1.10.8.60">
    <property type="match status" value="1"/>
</dbReference>
<dbReference type="SUPFAM" id="SSF46689">
    <property type="entry name" value="Homeodomain-like"/>
    <property type="match status" value="1"/>
</dbReference>
<dbReference type="AlphaFoldDB" id="A0A1Y6CJY9"/>
<evidence type="ECO:0000256" key="3">
    <source>
        <dbReference type="ARBA" id="ARBA00023015"/>
    </source>
</evidence>
<keyword evidence="1" id="KW-0547">Nucleotide-binding</keyword>
<dbReference type="InterPro" id="IPR002078">
    <property type="entry name" value="Sigma_54_int"/>
</dbReference>
<dbReference type="RefSeq" id="WP_132324247.1">
    <property type="nucleotide sequence ID" value="NZ_FWZT01000026.1"/>
</dbReference>
<keyword evidence="6" id="KW-0597">Phosphoprotein</keyword>
<feature type="modified residue" description="4-aspartylphosphate" evidence="6">
    <location>
        <position position="69"/>
    </location>
</feature>
<evidence type="ECO:0000259" key="9">
    <source>
        <dbReference type="PROSITE" id="PS50110"/>
    </source>
</evidence>
<gene>
    <name evidence="10" type="ORF">SAMN06296036_12653</name>
</gene>
<protein>
    <submittedName>
        <fullName evidence="10">Two component, sigma54 specific, transcriptional regulator, Fis family</fullName>
    </submittedName>
</protein>
<dbReference type="Proteomes" id="UP000192907">
    <property type="component" value="Unassembled WGS sequence"/>
</dbReference>
<dbReference type="InterPro" id="IPR011006">
    <property type="entry name" value="CheY-like_superfamily"/>
</dbReference>
<feature type="compositionally biased region" description="Low complexity" evidence="7">
    <location>
        <begin position="407"/>
        <end position="424"/>
    </location>
</feature>
<dbReference type="PROSITE" id="PS50110">
    <property type="entry name" value="RESPONSE_REGULATORY"/>
    <property type="match status" value="1"/>
</dbReference>
<dbReference type="Gene3D" id="1.10.10.60">
    <property type="entry name" value="Homeodomain-like"/>
    <property type="match status" value="1"/>
</dbReference>
<organism evidence="10 11">
    <name type="scientific">Pseudobacteriovorax antillogorgiicola</name>
    <dbReference type="NCBI Taxonomy" id="1513793"/>
    <lineage>
        <taxon>Bacteria</taxon>
        <taxon>Pseudomonadati</taxon>
        <taxon>Bdellovibrionota</taxon>
        <taxon>Oligoflexia</taxon>
        <taxon>Oligoflexales</taxon>
        <taxon>Pseudobacteriovoracaceae</taxon>
        <taxon>Pseudobacteriovorax</taxon>
    </lineage>
</organism>
<evidence type="ECO:0000256" key="4">
    <source>
        <dbReference type="ARBA" id="ARBA00023125"/>
    </source>
</evidence>
<proteinExistence type="predicted"/>
<dbReference type="SMART" id="SM00448">
    <property type="entry name" value="REC"/>
    <property type="match status" value="1"/>
</dbReference>
<sequence length="495" mass="54213">MSDTSVVNSLSGSRILVVDDHRNIRLSLKMTLEGEGAIVTEAETYAQALIKLGSLSEAQAIPFDVVLLDIRLPDGNGLDVLKLLSHHKHASQVIMISGEGTVKEAFAATKLGAFDYIEKPFVPERILVSIGRCLDFNNIQVTNKQLSQQVMKGQEILGQTPAVEELKSLISRVAPTNGRVLILGESGTGKELIAKSVHRQSQRAKKPMVKVNCAAIPHSLVESELFGHEKGAFTGATKNRKGLFEQADGGTLFLDEIGELDLNVQAKLLRTLQSGEIIPVGSETVTTVDVRLIAATHRDLEGMVANGEFREDLFYRLNVVTIVSPPLRERKDDLDILVNHFVEDACQEHAIPQRSVTPTAMAELKAYHWPGNIRELRNVIEREVILSDSAEIDSVSSLSTKVSPVATTSTQSQQTKSNSLSKTTPPGDAASFSFESEVVPWQELHQAIGKSYIKYVLNKTQGNVSEAARVLCLERAYLHRLMKKLGIQRGVVVTD</sequence>
<dbReference type="GO" id="GO:0000160">
    <property type="term" value="P:phosphorelay signal transduction system"/>
    <property type="evidence" value="ECO:0007669"/>
    <property type="project" value="InterPro"/>
</dbReference>
<dbReference type="InterPro" id="IPR058031">
    <property type="entry name" value="AAA_lid_NorR"/>
</dbReference>
<dbReference type="PROSITE" id="PS00676">
    <property type="entry name" value="SIGMA54_INTERACT_2"/>
    <property type="match status" value="1"/>
</dbReference>
<dbReference type="FunFam" id="3.40.50.300:FF:000006">
    <property type="entry name" value="DNA-binding transcriptional regulator NtrC"/>
    <property type="match status" value="1"/>
</dbReference>
<dbReference type="InterPro" id="IPR025662">
    <property type="entry name" value="Sigma_54_int_dom_ATP-bd_1"/>
</dbReference>
<keyword evidence="5" id="KW-0804">Transcription</keyword>
<dbReference type="PROSITE" id="PS00675">
    <property type="entry name" value="SIGMA54_INTERACT_1"/>
    <property type="match status" value="1"/>
</dbReference>
<dbReference type="GO" id="GO:0005524">
    <property type="term" value="F:ATP binding"/>
    <property type="evidence" value="ECO:0007669"/>
    <property type="project" value="UniProtKB-KW"/>
</dbReference>